<protein>
    <recommendedName>
        <fullName evidence="4">Glycosyltransferase RgtA/B/C/D-like domain-containing protein</fullName>
    </recommendedName>
</protein>
<feature type="transmembrane region" description="Helical" evidence="1">
    <location>
        <begin position="306"/>
        <end position="323"/>
    </location>
</feature>
<comment type="caution">
    <text evidence="2">The sequence shown here is derived from an EMBL/GenBank/DDBJ whole genome shotgun (WGS) entry which is preliminary data.</text>
</comment>
<proteinExistence type="predicted"/>
<accession>A0A846M7Y2</accession>
<dbReference type="Proteomes" id="UP000576821">
    <property type="component" value="Unassembled WGS sequence"/>
</dbReference>
<dbReference type="EMBL" id="JAASQR010000002">
    <property type="protein sequence ID" value="NIJ16800.1"/>
    <property type="molecule type" value="Genomic_DNA"/>
</dbReference>
<organism evidence="2 3">
    <name type="scientific">Sphingobium vermicomposti</name>
    <dbReference type="NCBI Taxonomy" id="529005"/>
    <lineage>
        <taxon>Bacteria</taxon>
        <taxon>Pseudomonadati</taxon>
        <taxon>Pseudomonadota</taxon>
        <taxon>Alphaproteobacteria</taxon>
        <taxon>Sphingomonadales</taxon>
        <taxon>Sphingomonadaceae</taxon>
        <taxon>Sphingobium</taxon>
    </lineage>
</organism>
<feature type="transmembrane region" description="Helical" evidence="1">
    <location>
        <begin position="399"/>
        <end position="419"/>
    </location>
</feature>
<feature type="transmembrane region" description="Helical" evidence="1">
    <location>
        <begin position="226"/>
        <end position="243"/>
    </location>
</feature>
<feature type="transmembrane region" description="Helical" evidence="1">
    <location>
        <begin position="370"/>
        <end position="387"/>
    </location>
</feature>
<keyword evidence="1" id="KW-1133">Transmembrane helix</keyword>
<keyword evidence="1" id="KW-0472">Membrane</keyword>
<name>A0A846M7Y2_9SPHN</name>
<keyword evidence="3" id="KW-1185">Reference proteome</keyword>
<evidence type="ECO:0000256" key="1">
    <source>
        <dbReference type="SAM" id="Phobius"/>
    </source>
</evidence>
<reference evidence="2 3" key="1">
    <citation type="submission" date="2020-03" db="EMBL/GenBank/DDBJ databases">
        <title>Genomic Encyclopedia of Type Strains, Phase IV (KMG-IV): sequencing the most valuable type-strain genomes for metagenomic binning, comparative biology and taxonomic classification.</title>
        <authorList>
            <person name="Goeker M."/>
        </authorList>
    </citation>
    <scope>NUCLEOTIDE SEQUENCE [LARGE SCALE GENOMIC DNA]</scope>
    <source>
        <strain evidence="2 3">DSM 21299</strain>
    </source>
</reference>
<sequence length="571" mass="62802">MTDECFERTAPPYLIPTSANQRWLTSPVALFCALNALAMFFYWRAAFGVGSQWAIPNDARQFLSWTARIADPTAMQGNVLADYWQQTAPLFYRALLYASHGAGVDPVTMMKSLGLIVLPASAYFAWRLASSFTADPYGRFLGAASIIAAALHIDAIFSGTPRAIAVPLILMTLTGIASERRSMAVSGLLLQAMIYPAPAITCLGIYTLDRLRWKPPFTLEWDLRRLTEVMLVALAVVAAGLMFKEGLADWGPTLRLKDALHIYSMTDFDGRSTIVGADGSVAWLCSRRIGFLPAIVNCRGNDDPRLLLNFALTIAPMLALAFLHWRRVRRGQPMADKGAGRLFLYALTAAAICYLLAASIAFTVHLPSRYSQPVLAIMGILALALCLAKSFRWALARSFRLPAAILGIGLVAGLTAAFATPKTTMVSPQHDDLIALVSATPRSTHVAGVEEDLDFVPALAGRALLASPEHDIPYHRRYHRLNQTGLRASLQMATLDRSPAFLRELYRHRIDLLVFDRTFLATGILPKKYRHSMPPPHRINPSIARIAAIRAKGCRVVETSHWVAIFTGCLR</sequence>
<evidence type="ECO:0008006" key="4">
    <source>
        <dbReference type="Google" id="ProtNLM"/>
    </source>
</evidence>
<dbReference type="RefSeq" id="WP_167303387.1">
    <property type="nucleotide sequence ID" value="NZ_JAASQR010000002.1"/>
</dbReference>
<feature type="transmembrane region" description="Helical" evidence="1">
    <location>
        <begin position="184"/>
        <end position="206"/>
    </location>
</feature>
<feature type="transmembrane region" description="Helical" evidence="1">
    <location>
        <begin position="109"/>
        <end position="128"/>
    </location>
</feature>
<feature type="transmembrane region" description="Helical" evidence="1">
    <location>
        <begin position="140"/>
        <end position="164"/>
    </location>
</feature>
<gene>
    <name evidence="2" type="ORF">FHS54_001766</name>
</gene>
<evidence type="ECO:0000313" key="3">
    <source>
        <dbReference type="Proteomes" id="UP000576821"/>
    </source>
</evidence>
<dbReference type="AlphaFoldDB" id="A0A846M7Y2"/>
<keyword evidence="1" id="KW-0812">Transmembrane</keyword>
<evidence type="ECO:0000313" key="2">
    <source>
        <dbReference type="EMBL" id="NIJ16800.1"/>
    </source>
</evidence>
<feature type="transmembrane region" description="Helical" evidence="1">
    <location>
        <begin position="23"/>
        <end position="43"/>
    </location>
</feature>
<feature type="transmembrane region" description="Helical" evidence="1">
    <location>
        <begin position="343"/>
        <end position="364"/>
    </location>
</feature>